<evidence type="ECO:0000313" key="6">
    <source>
        <dbReference type="EMBL" id="TCO14420.1"/>
    </source>
</evidence>
<protein>
    <submittedName>
        <fullName evidence="6">PIN domain nuclease of toxin-antitoxin system</fullName>
    </submittedName>
</protein>
<evidence type="ECO:0000256" key="1">
    <source>
        <dbReference type="ARBA" id="ARBA00022722"/>
    </source>
</evidence>
<dbReference type="SUPFAM" id="SSF88723">
    <property type="entry name" value="PIN domain-like"/>
    <property type="match status" value="1"/>
</dbReference>
<dbReference type="Pfam" id="PF01850">
    <property type="entry name" value="PIN"/>
    <property type="match status" value="1"/>
</dbReference>
<name>A0ABY2BB18_9ACTN</name>
<accession>A0ABY2BB18</accession>
<dbReference type="InterPro" id="IPR029060">
    <property type="entry name" value="PIN-like_dom_sf"/>
</dbReference>
<evidence type="ECO:0000256" key="3">
    <source>
        <dbReference type="ARBA" id="ARBA00022801"/>
    </source>
</evidence>
<dbReference type="PANTHER" id="PTHR36173:SF2">
    <property type="entry name" value="RIBONUCLEASE VAPC16"/>
    <property type="match status" value="1"/>
</dbReference>
<organism evidence="6 7">
    <name type="scientific">Kribbella orskensis</name>
    <dbReference type="NCBI Taxonomy" id="2512216"/>
    <lineage>
        <taxon>Bacteria</taxon>
        <taxon>Bacillati</taxon>
        <taxon>Actinomycetota</taxon>
        <taxon>Actinomycetes</taxon>
        <taxon>Propionibacteriales</taxon>
        <taxon>Kribbellaceae</taxon>
        <taxon>Kribbella</taxon>
    </lineage>
</organism>
<reference evidence="6 7" key="1">
    <citation type="journal article" date="2015" name="Stand. Genomic Sci.">
        <title>Genomic Encyclopedia of Bacterial and Archaeal Type Strains, Phase III: the genomes of soil and plant-associated and newly described type strains.</title>
        <authorList>
            <person name="Whitman W.B."/>
            <person name="Woyke T."/>
            <person name="Klenk H.P."/>
            <person name="Zhou Y."/>
            <person name="Lilburn T.G."/>
            <person name="Beck B.J."/>
            <person name="De Vos P."/>
            <person name="Vandamme P."/>
            <person name="Eisen J.A."/>
            <person name="Garrity G."/>
            <person name="Hugenholtz P."/>
            <person name="Kyrpides N.C."/>
        </authorList>
    </citation>
    <scope>NUCLEOTIDE SEQUENCE [LARGE SCALE GENOMIC DNA]</scope>
    <source>
        <strain evidence="6 7">VKM Ac-2538</strain>
    </source>
</reference>
<dbReference type="Proteomes" id="UP000295818">
    <property type="component" value="Unassembled WGS sequence"/>
</dbReference>
<dbReference type="Gene3D" id="3.40.50.1010">
    <property type="entry name" value="5'-nuclease"/>
    <property type="match status" value="1"/>
</dbReference>
<proteinExistence type="predicted"/>
<dbReference type="RefSeq" id="WP_255511398.1">
    <property type="nucleotide sequence ID" value="NZ_SLWM01000020.1"/>
</dbReference>
<keyword evidence="1" id="KW-0540">Nuclease</keyword>
<comment type="caution">
    <text evidence="6">The sequence shown here is derived from an EMBL/GenBank/DDBJ whole genome shotgun (WGS) entry which is preliminary data.</text>
</comment>
<keyword evidence="4" id="KW-0460">Magnesium</keyword>
<dbReference type="InterPro" id="IPR041705">
    <property type="entry name" value="PIN_Sll0205"/>
</dbReference>
<keyword evidence="7" id="KW-1185">Reference proteome</keyword>
<gene>
    <name evidence="6" type="ORF">EV644_12044</name>
</gene>
<sequence length="120" mass="13489">MDTHVLLWWLTDGPELSDDLKNQIDTELEVCVSAATIWEISIKASAGKLSIPSEFPEVMRDSGVGELPIRYHHAYAAGRLPLLHRDPFDRMLIAQALTDRLTLVTRDAAIHQYDLPLIKA</sequence>
<dbReference type="PANTHER" id="PTHR36173">
    <property type="entry name" value="RIBONUCLEASE VAPC16-RELATED"/>
    <property type="match status" value="1"/>
</dbReference>
<evidence type="ECO:0000313" key="7">
    <source>
        <dbReference type="Proteomes" id="UP000295818"/>
    </source>
</evidence>
<dbReference type="InterPro" id="IPR002716">
    <property type="entry name" value="PIN_dom"/>
</dbReference>
<evidence type="ECO:0000256" key="4">
    <source>
        <dbReference type="ARBA" id="ARBA00022842"/>
    </source>
</evidence>
<keyword evidence="3" id="KW-0378">Hydrolase</keyword>
<dbReference type="InterPro" id="IPR052919">
    <property type="entry name" value="TA_system_RNase"/>
</dbReference>
<keyword evidence="2" id="KW-0479">Metal-binding</keyword>
<dbReference type="EMBL" id="SLWM01000020">
    <property type="protein sequence ID" value="TCO14420.1"/>
    <property type="molecule type" value="Genomic_DNA"/>
</dbReference>
<feature type="domain" description="PIN" evidence="5">
    <location>
        <begin position="2"/>
        <end position="114"/>
    </location>
</feature>
<evidence type="ECO:0000256" key="2">
    <source>
        <dbReference type="ARBA" id="ARBA00022723"/>
    </source>
</evidence>
<evidence type="ECO:0000259" key="5">
    <source>
        <dbReference type="Pfam" id="PF01850"/>
    </source>
</evidence>
<dbReference type="CDD" id="cd09872">
    <property type="entry name" value="PIN_Sll0205-like"/>
    <property type="match status" value="1"/>
</dbReference>